<feature type="domain" description="DUF1587" evidence="2">
    <location>
        <begin position="72"/>
        <end position="135"/>
    </location>
</feature>
<evidence type="ECO:0000259" key="1">
    <source>
        <dbReference type="Pfam" id="PF07624"/>
    </source>
</evidence>
<dbReference type="InterPro" id="IPR013043">
    <property type="entry name" value="DUF1595"/>
</dbReference>
<dbReference type="InterPro" id="IPR011478">
    <property type="entry name" value="DUF1585"/>
</dbReference>
<feature type="domain" description="DUF1585" evidence="1">
    <location>
        <begin position="689"/>
        <end position="762"/>
    </location>
</feature>
<dbReference type="Pfam" id="PF07637">
    <property type="entry name" value="PSD5"/>
    <property type="match status" value="1"/>
</dbReference>
<evidence type="ECO:0000259" key="5">
    <source>
        <dbReference type="Pfam" id="PF07637"/>
    </source>
</evidence>
<name>A0A7M2WSG4_9BACT</name>
<dbReference type="Pfam" id="PF07631">
    <property type="entry name" value="PSD4"/>
    <property type="match status" value="1"/>
</dbReference>
<dbReference type="InterPro" id="IPR013036">
    <property type="entry name" value="DUF1587"/>
</dbReference>
<evidence type="ECO:0000259" key="2">
    <source>
        <dbReference type="Pfam" id="PF07626"/>
    </source>
</evidence>
<dbReference type="Proteomes" id="UP000593765">
    <property type="component" value="Chromosome"/>
</dbReference>
<feature type="domain" description="DUF1588" evidence="3">
    <location>
        <begin position="558"/>
        <end position="653"/>
    </location>
</feature>
<feature type="domain" description="DUF1595" evidence="5">
    <location>
        <begin position="347"/>
        <end position="407"/>
    </location>
</feature>
<feature type="domain" description="DUF1592" evidence="4">
    <location>
        <begin position="416"/>
        <end position="539"/>
    </location>
</feature>
<dbReference type="InterPro" id="IPR013039">
    <property type="entry name" value="DUF1588"/>
</dbReference>
<dbReference type="Pfam" id="PF07626">
    <property type="entry name" value="PSD3"/>
    <property type="match status" value="1"/>
</dbReference>
<gene>
    <name evidence="6" type="ORF">IPV69_19200</name>
</gene>
<proteinExistence type="predicted"/>
<keyword evidence="7" id="KW-1185">Reference proteome</keyword>
<dbReference type="Pfam" id="PF07627">
    <property type="entry name" value="PSCyt3"/>
    <property type="match status" value="1"/>
</dbReference>
<evidence type="ECO:0000313" key="7">
    <source>
        <dbReference type="Proteomes" id="UP000593765"/>
    </source>
</evidence>
<evidence type="ECO:0000259" key="4">
    <source>
        <dbReference type="Pfam" id="PF07631"/>
    </source>
</evidence>
<accession>A0A7M2WSG4</accession>
<dbReference type="KEGG" id="hbs:IPV69_19200"/>
<dbReference type="AlphaFoldDB" id="A0A7M2WSG4"/>
<dbReference type="Pfam" id="PF07624">
    <property type="entry name" value="PSD2"/>
    <property type="match status" value="1"/>
</dbReference>
<protein>
    <submittedName>
        <fullName evidence="6">DUF1592 domain-containing protein</fullName>
    </submittedName>
</protein>
<dbReference type="InterPro" id="IPR013042">
    <property type="entry name" value="DUF1592"/>
</dbReference>
<dbReference type="EMBL" id="CP063458">
    <property type="protein sequence ID" value="QOV88359.1"/>
    <property type="molecule type" value="Genomic_DNA"/>
</dbReference>
<evidence type="ECO:0000313" key="6">
    <source>
        <dbReference type="EMBL" id="QOV88359.1"/>
    </source>
</evidence>
<sequence>MDLEKVDLSLSDKKSAMLWESVFHRVASGEMPPKNKSQPAPEARAAFLAELGKDLRKASLARQEKEGRGPVRRLTRTEYETTVNDLLHIRTDLRSSFPDDAVTAGFDKVGEGLTLSAAHFAAYQEAAEKALNQAIMRGAVLNTDSDGAKVFAARPKEFTTFGGWLEGNTMALASRFFYPYTTVLGAEAPRNGRYRITFTAQARGNGGRPMPVAIGILDSQTVRPDAPETSLWFDVPEDRPRTVAAELDLEFRQHFHLFGPSLVHRDVFMPRMKKEGRWDGPVLLLSRLKIEGPLKADGTIDHWPGTGYRELFDNIPAKPLSQITGVQPEKGKPEPWFPASAAPKEDAARLLRRFLPKAFRRPVPEDVAAGYTARAHEAIDRGVPFHRVMLDSYKAVLCSPHFLLLEEKPAPLGGPALASRLSYFLWNSAPDEVLLAAAVKGELATRDGRARQVERMLNDRRAERFERSFIDQWLDLKNLNATSPDGVLYSEITPSMVVAAELETRRFFHDLLAENRSALESIQSDWTYSNELLSALYDLPDVAGYEMRRVPLTPQSRRGGFLTQASVLKVTADGAHTSPIIRGKWVNERILGVVPPKPPEDVPKIEPDIRGATTIREQLAKHRSTPACMSCHTVIDPPGFALETFDVMGGWRDYYRMPSHTGAVIELKRFGGRRVHRGPAVESGYTMPDGRAFADITAYKALLLEDKERIVSAFAANLLTYATGSPVQFADRDDLAAIVAGTRANNFGVRSLIHAVVQSRPFLHK</sequence>
<evidence type="ECO:0000259" key="3">
    <source>
        <dbReference type="Pfam" id="PF07627"/>
    </source>
</evidence>
<reference evidence="6 7" key="1">
    <citation type="submission" date="2020-10" db="EMBL/GenBank/DDBJ databases">
        <title>Wide distribution of Phycisphaera-like planctomycetes from WD2101 soil group in peatlands and genome analysis of the first cultivated representative.</title>
        <authorList>
            <person name="Dedysh S.N."/>
            <person name="Beletsky A.V."/>
            <person name="Ivanova A."/>
            <person name="Kulichevskaya I.S."/>
            <person name="Suzina N.E."/>
            <person name="Philippov D.A."/>
            <person name="Rakitin A.L."/>
            <person name="Mardanov A.V."/>
            <person name="Ravin N.V."/>
        </authorList>
    </citation>
    <scope>NUCLEOTIDE SEQUENCE [LARGE SCALE GENOMIC DNA]</scope>
    <source>
        <strain evidence="6 7">M1803</strain>
    </source>
</reference>
<organism evidence="6 7">
    <name type="scientific">Humisphaera borealis</name>
    <dbReference type="NCBI Taxonomy" id="2807512"/>
    <lineage>
        <taxon>Bacteria</taxon>
        <taxon>Pseudomonadati</taxon>
        <taxon>Planctomycetota</taxon>
        <taxon>Phycisphaerae</taxon>
        <taxon>Tepidisphaerales</taxon>
        <taxon>Tepidisphaeraceae</taxon>
        <taxon>Humisphaera</taxon>
    </lineage>
</organism>